<proteinExistence type="inferred from homology"/>
<dbReference type="Pfam" id="PF01565">
    <property type="entry name" value="FAD_binding_4"/>
    <property type="match status" value="1"/>
</dbReference>
<evidence type="ECO:0000313" key="9">
    <source>
        <dbReference type="EMBL" id="KAK4187262.1"/>
    </source>
</evidence>
<evidence type="ECO:0000256" key="6">
    <source>
        <dbReference type="SAM" id="MobiDB-lite"/>
    </source>
</evidence>
<dbReference type="InterPro" id="IPR016166">
    <property type="entry name" value="FAD-bd_PCMH"/>
</dbReference>
<evidence type="ECO:0000256" key="7">
    <source>
        <dbReference type="SAM" id="SignalP"/>
    </source>
</evidence>
<dbReference type="GO" id="GO:0016491">
    <property type="term" value="F:oxidoreductase activity"/>
    <property type="evidence" value="ECO:0007669"/>
    <property type="project" value="UniProtKB-KW"/>
</dbReference>
<feature type="chain" id="PRO_5042915297" description="FAD-binding PCMH-type domain-containing protein" evidence="7">
    <location>
        <begin position="27"/>
        <end position="653"/>
    </location>
</feature>
<protein>
    <recommendedName>
        <fullName evidence="8">FAD-binding PCMH-type domain-containing protein</fullName>
    </recommendedName>
</protein>
<comment type="cofactor">
    <cofactor evidence="1">
        <name>FAD</name>
        <dbReference type="ChEBI" id="CHEBI:57692"/>
    </cofactor>
</comment>
<dbReference type="Proteomes" id="UP001302126">
    <property type="component" value="Unassembled WGS sequence"/>
</dbReference>
<evidence type="ECO:0000256" key="1">
    <source>
        <dbReference type="ARBA" id="ARBA00001974"/>
    </source>
</evidence>
<accession>A0AAN6WVK3</accession>
<dbReference type="SUPFAM" id="SSF56176">
    <property type="entry name" value="FAD-binding/transporter-associated domain-like"/>
    <property type="match status" value="1"/>
</dbReference>
<dbReference type="InterPro" id="IPR012951">
    <property type="entry name" value="BBE"/>
</dbReference>
<keyword evidence="4" id="KW-0274">FAD</keyword>
<reference evidence="9" key="2">
    <citation type="submission" date="2023-05" db="EMBL/GenBank/DDBJ databases">
        <authorList>
            <consortium name="Lawrence Berkeley National Laboratory"/>
            <person name="Steindorff A."/>
            <person name="Hensen N."/>
            <person name="Bonometti L."/>
            <person name="Westerberg I."/>
            <person name="Brannstrom I.O."/>
            <person name="Guillou S."/>
            <person name="Cros-Aarteil S."/>
            <person name="Calhoun S."/>
            <person name="Haridas S."/>
            <person name="Kuo A."/>
            <person name="Mondo S."/>
            <person name="Pangilinan J."/>
            <person name="Riley R."/>
            <person name="Labutti K."/>
            <person name="Andreopoulos B."/>
            <person name="Lipzen A."/>
            <person name="Chen C."/>
            <person name="Yanf M."/>
            <person name="Daum C."/>
            <person name="Ng V."/>
            <person name="Clum A."/>
            <person name="Ohm R."/>
            <person name="Martin F."/>
            <person name="Silar P."/>
            <person name="Natvig D."/>
            <person name="Lalanne C."/>
            <person name="Gautier V."/>
            <person name="Ament-Velasquez S.L."/>
            <person name="Kruys A."/>
            <person name="Hutchinson M.I."/>
            <person name="Powell A.J."/>
            <person name="Barry K."/>
            <person name="Miller A.N."/>
            <person name="Grigoriev I.V."/>
            <person name="Debuchy R."/>
            <person name="Gladieux P."/>
            <person name="Thoren M.H."/>
            <person name="Johannesson H."/>
        </authorList>
    </citation>
    <scope>NUCLEOTIDE SEQUENCE</scope>
    <source>
        <strain evidence="9">PSN309</strain>
    </source>
</reference>
<name>A0AAN6WVK3_9PEZI</name>
<feature type="domain" description="FAD-binding PCMH-type" evidence="8">
    <location>
        <begin position="134"/>
        <end position="319"/>
    </location>
</feature>
<dbReference type="InterPro" id="IPR050416">
    <property type="entry name" value="FAD-linked_Oxidoreductase"/>
</dbReference>
<evidence type="ECO:0000256" key="2">
    <source>
        <dbReference type="ARBA" id="ARBA00005466"/>
    </source>
</evidence>
<dbReference type="InterPro" id="IPR016169">
    <property type="entry name" value="FAD-bd_PCMH_sub2"/>
</dbReference>
<keyword evidence="7" id="KW-0732">Signal</keyword>
<evidence type="ECO:0000313" key="10">
    <source>
        <dbReference type="Proteomes" id="UP001302126"/>
    </source>
</evidence>
<evidence type="ECO:0000256" key="3">
    <source>
        <dbReference type="ARBA" id="ARBA00022630"/>
    </source>
</evidence>
<sequence length="653" mass="70491">MFSSRGCLLSLLTLFAPLSATVTATANSWLDSRSGNSKPFCKAVSGSPDWPSPSTWKRLNDSLAGRLLNPSPPGAVCHPHPGQSGSSYNNTQECARVRGAWSTYEFHASDPVSTEWNHWNGDTCLPEQDYPCSPQGYPLFVVNATTARHVQLGVQFAKKHNMRLVVHSTGHDFLGRSNAPNSLSIWVHHLKGFQPNGDSFRPKGCKKPVVVEGTSVTVGGGSQMMDLYTALDALNQTIVGGGGKTVSVGGYLTGGGHSLLSARHGLGADQVLEMEVVTPSGEIVVANECQNQDIFFAMRGGGGSTFAILTSVTLRTFPTPSITTATIGLVTLDPLSSSVFPMIAYILSHFPRLADSSGLSGYAFLIPPNTPYDLGGNNPNPIGDPDPTDPDSPQNTTTLIGGIVMICTLQDSSISDLTSIWQPILDYASQTLFPQAGFIKVLEPKQHPSFLSWFQENHDRSPAGINIFIGSRLLPASSLTLGLSPSPEVSFPDSTAEINSTLQILTEKGKLYERYASSAGILSTAHLVSSRGLHKAKPRGGQSSVAVSPAWRKAYVHAICTESFLPLNLTSKYEALAKVEERVDALRELAPGSGAYVNEASPMEPNWQREFWGDNYDRLKRIKRTLDPTDVLWCNSCVGNERWQETGDRLCRV</sequence>
<feature type="region of interest" description="Disordered" evidence="6">
    <location>
        <begin position="374"/>
        <end position="395"/>
    </location>
</feature>
<feature type="compositionally biased region" description="Low complexity" evidence="6">
    <location>
        <begin position="375"/>
        <end position="395"/>
    </location>
</feature>
<dbReference type="GO" id="GO:0071949">
    <property type="term" value="F:FAD binding"/>
    <property type="evidence" value="ECO:0007669"/>
    <property type="project" value="InterPro"/>
</dbReference>
<reference evidence="9" key="1">
    <citation type="journal article" date="2023" name="Mol. Phylogenet. Evol.">
        <title>Genome-scale phylogeny and comparative genomics of the fungal order Sordariales.</title>
        <authorList>
            <person name="Hensen N."/>
            <person name="Bonometti L."/>
            <person name="Westerberg I."/>
            <person name="Brannstrom I.O."/>
            <person name="Guillou S."/>
            <person name="Cros-Aarteil S."/>
            <person name="Calhoun S."/>
            <person name="Haridas S."/>
            <person name="Kuo A."/>
            <person name="Mondo S."/>
            <person name="Pangilinan J."/>
            <person name="Riley R."/>
            <person name="LaButti K."/>
            <person name="Andreopoulos B."/>
            <person name="Lipzen A."/>
            <person name="Chen C."/>
            <person name="Yan M."/>
            <person name="Daum C."/>
            <person name="Ng V."/>
            <person name="Clum A."/>
            <person name="Steindorff A."/>
            <person name="Ohm R.A."/>
            <person name="Martin F."/>
            <person name="Silar P."/>
            <person name="Natvig D.O."/>
            <person name="Lalanne C."/>
            <person name="Gautier V."/>
            <person name="Ament-Velasquez S.L."/>
            <person name="Kruys A."/>
            <person name="Hutchinson M.I."/>
            <person name="Powell A.J."/>
            <person name="Barry K."/>
            <person name="Miller A.N."/>
            <person name="Grigoriev I.V."/>
            <person name="Debuchy R."/>
            <person name="Gladieux P."/>
            <person name="Hiltunen Thoren M."/>
            <person name="Johannesson H."/>
        </authorList>
    </citation>
    <scope>NUCLEOTIDE SEQUENCE</scope>
    <source>
        <strain evidence="9">PSN309</strain>
    </source>
</reference>
<dbReference type="PANTHER" id="PTHR42973">
    <property type="entry name" value="BINDING OXIDOREDUCTASE, PUTATIVE (AFU_ORTHOLOGUE AFUA_1G17690)-RELATED"/>
    <property type="match status" value="1"/>
</dbReference>
<dbReference type="PROSITE" id="PS51387">
    <property type="entry name" value="FAD_PCMH"/>
    <property type="match status" value="1"/>
</dbReference>
<dbReference type="Gene3D" id="3.30.465.10">
    <property type="match status" value="2"/>
</dbReference>
<evidence type="ECO:0000259" key="8">
    <source>
        <dbReference type="PROSITE" id="PS51387"/>
    </source>
</evidence>
<keyword evidence="10" id="KW-1185">Reference proteome</keyword>
<dbReference type="Gene3D" id="3.40.462.20">
    <property type="match status" value="1"/>
</dbReference>
<comment type="similarity">
    <text evidence="2">Belongs to the oxygen-dependent FAD-linked oxidoreductase family.</text>
</comment>
<keyword evidence="5" id="KW-0560">Oxidoreductase</keyword>
<dbReference type="AlphaFoldDB" id="A0AAN6WVK3"/>
<dbReference type="InterPro" id="IPR036318">
    <property type="entry name" value="FAD-bd_PCMH-like_sf"/>
</dbReference>
<organism evidence="9 10">
    <name type="scientific">Podospora australis</name>
    <dbReference type="NCBI Taxonomy" id="1536484"/>
    <lineage>
        <taxon>Eukaryota</taxon>
        <taxon>Fungi</taxon>
        <taxon>Dikarya</taxon>
        <taxon>Ascomycota</taxon>
        <taxon>Pezizomycotina</taxon>
        <taxon>Sordariomycetes</taxon>
        <taxon>Sordariomycetidae</taxon>
        <taxon>Sordariales</taxon>
        <taxon>Podosporaceae</taxon>
        <taxon>Podospora</taxon>
    </lineage>
</organism>
<keyword evidence="3" id="KW-0285">Flavoprotein</keyword>
<feature type="signal peptide" evidence="7">
    <location>
        <begin position="1"/>
        <end position="26"/>
    </location>
</feature>
<evidence type="ECO:0000256" key="5">
    <source>
        <dbReference type="ARBA" id="ARBA00023002"/>
    </source>
</evidence>
<dbReference type="EMBL" id="MU864406">
    <property type="protein sequence ID" value="KAK4187262.1"/>
    <property type="molecule type" value="Genomic_DNA"/>
</dbReference>
<dbReference type="Pfam" id="PF08031">
    <property type="entry name" value="BBE"/>
    <property type="match status" value="1"/>
</dbReference>
<comment type="caution">
    <text evidence="9">The sequence shown here is derived from an EMBL/GenBank/DDBJ whole genome shotgun (WGS) entry which is preliminary data.</text>
</comment>
<evidence type="ECO:0000256" key="4">
    <source>
        <dbReference type="ARBA" id="ARBA00022827"/>
    </source>
</evidence>
<gene>
    <name evidence="9" type="ORF">QBC35DRAFT_499164</name>
</gene>
<dbReference type="PANTHER" id="PTHR42973:SF39">
    <property type="entry name" value="FAD-BINDING PCMH-TYPE DOMAIN-CONTAINING PROTEIN"/>
    <property type="match status" value="1"/>
</dbReference>
<dbReference type="InterPro" id="IPR006094">
    <property type="entry name" value="Oxid_FAD_bind_N"/>
</dbReference>